<dbReference type="AlphaFoldDB" id="A0AA38R8U9"/>
<comment type="caution">
    <text evidence="2">The sequence shown here is derived from an EMBL/GenBank/DDBJ whole genome shotgun (WGS) entry which is preliminary data.</text>
</comment>
<name>A0AA38R8U9_9PEZI</name>
<dbReference type="EMBL" id="JANBVO010000052">
    <property type="protein sequence ID" value="KAJ9133134.1"/>
    <property type="molecule type" value="Genomic_DNA"/>
</dbReference>
<evidence type="ECO:0000313" key="2">
    <source>
        <dbReference type="EMBL" id="KAJ9133134.1"/>
    </source>
</evidence>
<sequence>MDSSEGISQEVSDLLKRRSDRQLSAEAQWYLVWDVVFANEPRPTSAYLGTTVAETFRMMESFMQEEGPQIVRTILARTGMPDGDNLDLEVLLLELLHEVELRFERTTPESTSGKTSDIPTLSPSRDAPAPSQMAPSTPLNSGFDFVDWNVFDFQPAISACLQPPSLQTMDNGTASAMGDLEWAYPACDFPIDFPIDLTEDPTASILYEAP</sequence>
<feature type="region of interest" description="Disordered" evidence="1">
    <location>
        <begin position="104"/>
        <end position="135"/>
    </location>
</feature>
<accession>A0AA38R8U9</accession>
<evidence type="ECO:0000256" key="1">
    <source>
        <dbReference type="SAM" id="MobiDB-lite"/>
    </source>
</evidence>
<dbReference type="Proteomes" id="UP001174694">
    <property type="component" value="Unassembled WGS sequence"/>
</dbReference>
<feature type="compositionally biased region" description="Polar residues" evidence="1">
    <location>
        <begin position="108"/>
        <end position="123"/>
    </location>
</feature>
<organism evidence="2 3">
    <name type="scientific">Pleurostoma richardsiae</name>
    <dbReference type="NCBI Taxonomy" id="41990"/>
    <lineage>
        <taxon>Eukaryota</taxon>
        <taxon>Fungi</taxon>
        <taxon>Dikarya</taxon>
        <taxon>Ascomycota</taxon>
        <taxon>Pezizomycotina</taxon>
        <taxon>Sordariomycetes</taxon>
        <taxon>Sordariomycetidae</taxon>
        <taxon>Calosphaeriales</taxon>
        <taxon>Pleurostomataceae</taxon>
        <taxon>Pleurostoma</taxon>
    </lineage>
</organism>
<gene>
    <name evidence="2" type="ORF">NKR23_g10920</name>
</gene>
<protein>
    <submittedName>
        <fullName evidence="2">Uncharacterized protein</fullName>
    </submittedName>
</protein>
<reference evidence="2" key="1">
    <citation type="submission" date="2022-07" db="EMBL/GenBank/DDBJ databases">
        <title>Fungi with potential for degradation of polypropylene.</title>
        <authorList>
            <person name="Gostincar C."/>
        </authorList>
    </citation>
    <scope>NUCLEOTIDE SEQUENCE</scope>
    <source>
        <strain evidence="2">EXF-13308</strain>
    </source>
</reference>
<keyword evidence="3" id="KW-1185">Reference proteome</keyword>
<evidence type="ECO:0000313" key="3">
    <source>
        <dbReference type="Proteomes" id="UP001174694"/>
    </source>
</evidence>
<proteinExistence type="predicted"/>